<sequence length="69" mass="7801">MTKPLDSLKQPNPSEKTAPRDDWLDSELSRLEDYEPYDWGEIDTLMLGKPVQYVSSIGLVVEGGKDWGC</sequence>
<accession>A0A3E0LWF6</accession>
<dbReference type="AlphaFoldDB" id="A0A3E0LWF6"/>
<evidence type="ECO:0000313" key="2">
    <source>
        <dbReference type="EMBL" id="REJ51537.1"/>
    </source>
</evidence>
<organism evidence="2 3">
    <name type="scientific">Microcystis wesenbergii TW10</name>
    <dbReference type="NCBI Taxonomy" id="2060474"/>
    <lineage>
        <taxon>Bacteria</taxon>
        <taxon>Bacillati</taxon>
        <taxon>Cyanobacteriota</taxon>
        <taxon>Cyanophyceae</taxon>
        <taxon>Oscillatoriophycideae</taxon>
        <taxon>Chroococcales</taxon>
        <taxon>Microcystaceae</taxon>
        <taxon>Microcystis</taxon>
    </lineage>
</organism>
<gene>
    <name evidence="2" type="ORF">DWQ51_13030</name>
</gene>
<dbReference type="Proteomes" id="UP000257002">
    <property type="component" value="Unassembled WGS sequence"/>
</dbReference>
<dbReference type="EMBL" id="QQWD01000013">
    <property type="protein sequence ID" value="REJ51537.1"/>
    <property type="molecule type" value="Genomic_DNA"/>
</dbReference>
<name>A0A3E0LWF6_9CHRO</name>
<evidence type="ECO:0000313" key="3">
    <source>
        <dbReference type="Proteomes" id="UP000257002"/>
    </source>
</evidence>
<feature type="region of interest" description="Disordered" evidence="1">
    <location>
        <begin position="1"/>
        <end position="24"/>
    </location>
</feature>
<proteinExistence type="predicted"/>
<reference evidence="2 3" key="1">
    <citation type="submission" date="2017-10" db="EMBL/GenBank/DDBJ databases">
        <title>A large-scale comparative metagenomic study reveals the eutrophication-driven functional interactions in six Microcystis-epibionts communities.</title>
        <authorList>
            <person name="Li Q."/>
            <person name="Lin F."/>
        </authorList>
    </citation>
    <scope>NUCLEOTIDE SEQUENCE [LARGE SCALE GENOMIC DNA]</scope>
    <source>
        <strain evidence="2">TW10</strain>
    </source>
</reference>
<protein>
    <submittedName>
        <fullName evidence="2">Uncharacterized protein</fullName>
    </submittedName>
</protein>
<comment type="caution">
    <text evidence="2">The sequence shown here is derived from an EMBL/GenBank/DDBJ whole genome shotgun (WGS) entry which is preliminary data.</text>
</comment>
<evidence type="ECO:0000256" key="1">
    <source>
        <dbReference type="SAM" id="MobiDB-lite"/>
    </source>
</evidence>